<keyword evidence="4 6" id="KW-1133">Transmembrane helix</keyword>
<proteinExistence type="predicted"/>
<organism evidence="7">
    <name type="scientific">uncultured Chloroflexota bacterium</name>
    <dbReference type="NCBI Taxonomy" id="166587"/>
    <lineage>
        <taxon>Bacteria</taxon>
        <taxon>Bacillati</taxon>
        <taxon>Chloroflexota</taxon>
        <taxon>environmental samples</taxon>
    </lineage>
</organism>
<evidence type="ECO:0000256" key="3">
    <source>
        <dbReference type="ARBA" id="ARBA00022692"/>
    </source>
</evidence>
<feature type="transmembrane region" description="Helical" evidence="6">
    <location>
        <begin position="174"/>
        <end position="196"/>
    </location>
</feature>
<feature type="transmembrane region" description="Helical" evidence="6">
    <location>
        <begin position="357"/>
        <end position="381"/>
    </location>
</feature>
<feature type="transmembrane region" description="Helical" evidence="6">
    <location>
        <begin position="110"/>
        <end position="133"/>
    </location>
</feature>
<feature type="transmembrane region" description="Helical" evidence="6">
    <location>
        <begin position="289"/>
        <end position="309"/>
    </location>
</feature>
<dbReference type="EMBL" id="AP011732">
    <property type="protein sequence ID" value="BAL55898.1"/>
    <property type="molecule type" value="Genomic_DNA"/>
</dbReference>
<dbReference type="PANTHER" id="PTHR30250:SF11">
    <property type="entry name" value="O-ANTIGEN TRANSPORTER-RELATED"/>
    <property type="match status" value="1"/>
</dbReference>
<evidence type="ECO:0000256" key="4">
    <source>
        <dbReference type="ARBA" id="ARBA00022989"/>
    </source>
</evidence>
<dbReference type="GO" id="GO:0005886">
    <property type="term" value="C:plasma membrane"/>
    <property type="evidence" value="ECO:0007669"/>
    <property type="project" value="UniProtKB-SubCell"/>
</dbReference>
<comment type="subcellular location">
    <subcellularLocation>
        <location evidence="1">Cell membrane</location>
        <topology evidence="1">Multi-pass membrane protein</topology>
    </subcellularLocation>
</comment>
<feature type="transmembrane region" description="Helical" evidence="6">
    <location>
        <begin position="67"/>
        <end position="89"/>
    </location>
</feature>
<reference evidence="7" key="1">
    <citation type="journal article" date="2005" name="Environ. Microbiol.">
        <title>Genetic and functional properties of uncultivated thermophilic crenarchaeotes from a subsurface gold mine as revealed by analysis of genome fragments.</title>
        <authorList>
            <person name="Nunoura T."/>
            <person name="Hirayama H."/>
            <person name="Takami H."/>
            <person name="Oida H."/>
            <person name="Nishi S."/>
            <person name="Shimamura S."/>
            <person name="Suzuki Y."/>
            <person name="Inagaki F."/>
            <person name="Takai K."/>
            <person name="Nealson K.H."/>
            <person name="Horikoshi K."/>
        </authorList>
    </citation>
    <scope>NUCLEOTIDE SEQUENCE</scope>
</reference>
<feature type="transmembrane region" description="Helical" evidence="6">
    <location>
        <begin position="414"/>
        <end position="435"/>
    </location>
</feature>
<dbReference type="AlphaFoldDB" id="H5SIB2"/>
<dbReference type="InterPro" id="IPR050833">
    <property type="entry name" value="Poly_Biosynth_Transport"/>
</dbReference>
<evidence type="ECO:0000256" key="2">
    <source>
        <dbReference type="ARBA" id="ARBA00022475"/>
    </source>
</evidence>
<feature type="transmembrane region" description="Helical" evidence="6">
    <location>
        <begin position="388"/>
        <end position="408"/>
    </location>
</feature>
<name>H5SIB2_9CHLR</name>
<evidence type="ECO:0000313" key="7">
    <source>
        <dbReference type="EMBL" id="BAL55898.1"/>
    </source>
</evidence>
<evidence type="ECO:0000256" key="6">
    <source>
        <dbReference type="SAM" id="Phobius"/>
    </source>
</evidence>
<evidence type="ECO:0000256" key="1">
    <source>
        <dbReference type="ARBA" id="ARBA00004651"/>
    </source>
</evidence>
<feature type="transmembrane region" description="Helical" evidence="6">
    <location>
        <begin position="321"/>
        <end position="345"/>
    </location>
</feature>
<accession>H5SIB2</accession>
<sequence>MKEQGLYDRVTSRIARLGARLGWNVRADRLFYWGRKSGLAILDQGLFSGANFLSNIVLARWLTSAEYGAFAVAFAVFLFLSGFHNALLLEPMSVLGPSRYFQKIEAYLSAQVRLHFTLTLPLALFLTLTGLFLQIRQDVPEMAGALLGSGLALPLILLPWTVRRMFYVLKRPKNAMITSVFYALFLGASLGGMHLYGLDSSFAALLSLGLASLLSSVLTGVGLLAQHGNDVSLSWWEILKAHWDYGKWIVAAAILGVASGQFQTLFLAGSLNLESAGMFRAMQNFMLPMAQAVTAIATLGLPALSYDYGRGDLRSLRRKGLFITLALTGGAIIYAIFLWIFALPIERLVYAGKYSTFAWMIPLLTLVPVFTAAATGPSLVLRTYRPQIHLIGGAVQAVVSLSTTILLVKIWGVGGAAISLVLTYLAVFVFTVYLYRIWCLSYEAKE</sequence>
<keyword evidence="3 6" id="KW-0812">Transmembrane</keyword>
<feature type="transmembrane region" description="Helical" evidence="6">
    <location>
        <begin position="202"/>
        <end position="225"/>
    </location>
</feature>
<gene>
    <name evidence="7" type="ORF">HGMM_F32G01C08</name>
</gene>
<keyword evidence="2" id="KW-1003">Cell membrane</keyword>
<evidence type="ECO:0000256" key="5">
    <source>
        <dbReference type="ARBA" id="ARBA00023136"/>
    </source>
</evidence>
<dbReference type="PANTHER" id="PTHR30250">
    <property type="entry name" value="PST FAMILY PREDICTED COLANIC ACID TRANSPORTER"/>
    <property type="match status" value="1"/>
</dbReference>
<protein>
    <submittedName>
        <fullName evidence="7">Hypothetical conserved protein</fullName>
    </submittedName>
</protein>
<reference evidence="7" key="2">
    <citation type="journal article" date="2012" name="PLoS ONE">
        <title>A Deeply Branching Thermophilic Bacterium with an Ancient Acetyl-CoA Pathway Dominates a Subsurface Ecosystem.</title>
        <authorList>
            <person name="Takami H."/>
            <person name="Noguchi H."/>
            <person name="Takaki Y."/>
            <person name="Uchiyama I."/>
            <person name="Toyoda A."/>
            <person name="Nishi S."/>
            <person name="Chee G.-J."/>
            <person name="Arai W."/>
            <person name="Nunoura T."/>
            <person name="Itoh T."/>
            <person name="Hattori M."/>
            <person name="Takai K."/>
        </authorList>
    </citation>
    <scope>NUCLEOTIDE SEQUENCE</scope>
</reference>
<feature type="transmembrane region" description="Helical" evidence="6">
    <location>
        <begin position="245"/>
        <end position="269"/>
    </location>
</feature>
<keyword evidence="5 6" id="KW-0472">Membrane</keyword>
<feature type="transmembrane region" description="Helical" evidence="6">
    <location>
        <begin position="145"/>
        <end position="162"/>
    </location>
</feature>